<keyword evidence="3" id="KW-1185">Reference proteome</keyword>
<proteinExistence type="predicted"/>
<feature type="compositionally biased region" description="Low complexity" evidence="1">
    <location>
        <begin position="51"/>
        <end position="101"/>
    </location>
</feature>
<name>E1Z5A1_CHLVA</name>
<dbReference type="GeneID" id="17358736"/>
<dbReference type="Proteomes" id="UP000008141">
    <property type="component" value="Unassembled WGS sequence"/>
</dbReference>
<evidence type="ECO:0008006" key="4">
    <source>
        <dbReference type="Google" id="ProtNLM"/>
    </source>
</evidence>
<evidence type="ECO:0000313" key="2">
    <source>
        <dbReference type="EMBL" id="EFN59489.1"/>
    </source>
</evidence>
<dbReference type="Gene3D" id="1.25.10.10">
    <property type="entry name" value="Leucine-rich Repeat Variant"/>
    <property type="match status" value="1"/>
</dbReference>
<dbReference type="AlphaFoldDB" id="E1Z5A1"/>
<dbReference type="InterPro" id="IPR011989">
    <property type="entry name" value="ARM-like"/>
</dbReference>
<sequence>MAAIRRSSPSPPPKSTPLSDGLNAVIPSLRPQAITIQAAPARPSGALPQRPEGAGPAAGAAPPSEAGSISPGADLLLDMLPAAPKPDAAAASAPSADQDAAPHPRQPLPAPARASKEPAPGSCLQAPRAESPPPSPHYKAPSRTSLKPPPPGNLAQAMKGLAGVSPVDPIADLHVIRAAALTEVVPLLLRAMRAPRLSTARASILTFKDLFGDAMCNHVADDSSPTSSSLLALMQKATGGDLNSKRIAGDANDCLIAMVESVSPAACLSMLTNYCVAPKTHACIRSKAGAVVVAAAYRLAMTDVKAFDEDTMVRCLRLCEPLLAGGAACRQAAKKLAVVVFSAFDQGQHPPSKEGEDAWSNFLRMRLEPELAAAIAEVVAQHGAACKELAGCAELDGFALGHPVKEVVTKLLLAAE</sequence>
<dbReference type="InParanoid" id="E1Z5A1"/>
<evidence type="ECO:0000256" key="1">
    <source>
        <dbReference type="SAM" id="MobiDB-lite"/>
    </source>
</evidence>
<reference evidence="2 3" key="1">
    <citation type="journal article" date="2010" name="Plant Cell">
        <title>The Chlorella variabilis NC64A genome reveals adaptation to photosymbiosis, coevolution with viruses, and cryptic sex.</title>
        <authorList>
            <person name="Blanc G."/>
            <person name="Duncan G."/>
            <person name="Agarkova I."/>
            <person name="Borodovsky M."/>
            <person name="Gurnon J."/>
            <person name="Kuo A."/>
            <person name="Lindquist E."/>
            <person name="Lucas S."/>
            <person name="Pangilinan J."/>
            <person name="Polle J."/>
            <person name="Salamov A."/>
            <person name="Terry A."/>
            <person name="Yamada T."/>
            <person name="Dunigan D.D."/>
            <person name="Grigoriev I.V."/>
            <person name="Claverie J.M."/>
            <person name="Van Etten J.L."/>
        </authorList>
    </citation>
    <scope>NUCLEOTIDE SEQUENCE [LARGE SCALE GENOMIC DNA]</scope>
    <source>
        <strain evidence="2 3">NC64A</strain>
    </source>
</reference>
<gene>
    <name evidence="2" type="ORF">CHLNCDRAFT_138107</name>
</gene>
<organism evidence="3">
    <name type="scientific">Chlorella variabilis</name>
    <name type="common">Green alga</name>
    <dbReference type="NCBI Taxonomy" id="554065"/>
    <lineage>
        <taxon>Eukaryota</taxon>
        <taxon>Viridiplantae</taxon>
        <taxon>Chlorophyta</taxon>
        <taxon>core chlorophytes</taxon>
        <taxon>Trebouxiophyceae</taxon>
        <taxon>Chlorellales</taxon>
        <taxon>Chlorellaceae</taxon>
        <taxon>Chlorella clade</taxon>
        <taxon>Chlorella</taxon>
    </lineage>
</organism>
<dbReference type="OrthoDB" id="513439at2759"/>
<dbReference type="RefSeq" id="XP_005851591.1">
    <property type="nucleotide sequence ID" value="XM_005851529.1"/>
</dbReference>
<accession>E1Z5A1</accession>
<dbReference type="EMBL" id="GL433836">
    <property type="protein sequence ID" value="EFN59489.1"/>
    <property type="molecule type" value="Genomic_DNA"/>
</dbReference>
<evidence type="ECO:0000313" key="3">
    <source>
        <dbReference type="Proteomes" id="UP000008141"/>
    </source>
</evidence>
<dbReference type="KEGG" id="cvr:CHLNCDRAFT_138107"/>
<feature type="region of interest" description="Disordered" evidence="1">
    <location>
        <begin position="1"/>
        <end position="157"/>
    </location>
</feature>
<protein>
    <recommendedName>
        <fullName evidence="4">TOG domain-containing protein</fullName>
    </recommendedName>
</protein>